<protein>
    <submittedName>
        <fullName evidence="1">Uncharacterized protein</fullName>
    </submittedName>
</protein>
<dbReference type="InterPro" id="IPR025051">
    <property type="entry name" value="DUF3990"/>
</dbReference>
<dbReference type="EMBL" id="FOBV01000003">
    <property type="protein sequence ID" value="SEM47018.1"/>
    <property type="molecule type" value="Genomic_DNA"/>
</dbReference>
<dbReference type="Proteomes" id="UP000199450">
    <property type="component" value="Unassembled WGS sequence"/>
</dbReference>
<dbReference type="AlphaFoldDB" id="A0A1H7YNZ2"/>
<evidence type="ECO:0000313" key="1">
    <source>
        <dbReference type="EMBL" id="SEM47018.1"/>
    </source>
</evidence>
<reference evidence="2" key="1">
    <citation type="submission" date="2016-10" db="EMBL/GenBank/DDBJ databases">
        <authorList>
            <person name="Varghese N."/>
            <person name="Submissions S."/>
        </authorList>
    </citation>
    <scope>NUCLEOTIDE SEQUENCE [LARGE SCALE GENOMIC DNA]</scope>
    <source>
        <strain evidence="2">DSM 17453</strain>
    </source>
</reference>
<dbReference type="Pfam" id="PF13151">
    <property type="entry name" value="DUF3990"/>
    <property type="match status" value="1"/>
</dbReference>
<evidence type="ECO:0000313" key="2">
    <source>
        <dbReference type="Proteomes" id="UP000199450"/>
    </source>
</evidence>
<organism evidence="1 2">
    <name type="scientific">Chryseobacterium taichungense</name>
    <dbReference type="NCBI Taxonomy" id="295069"/>
    <lineage>
        <taxon>Bacteria</taxon>
        <taxon>Pseudomonadati</taxon>
        <taxon>Bacteroidota</taxon>
        <taxon>Flavobacteriia</taxon>
        <taxon>Flavobacteriales</taxon>
        <taxon>Weeksellaceae</taxon>
        <taxon>Chryseobacterium group</taxon>
        <taxon>Chryseobacterium</taxon>
    </lineage>
</organism>
<keyword evidence="2" id="KW-1185">Reference proteome</keyword>
<accession>A0A1H7YNZ2</accession>
<proteinExistence type="predicted"/>
<gene>
    <name evidence="1" type="ORF">SAMN05421856_103403</name>
</gene>
<dbReference type="RefSeq" id="WP_143052669.1">
    <property type="nucleotide sequence ID" value="NZ_FOBV01000003.1"/>
</dbReference>
<dbReference type="OrthoDB" id="1233541at2"/>
<sequence>MKAGKASKAAEEVSLLKNLSKTEKELAIEKQTQKYLDEYYETLRKESDDFSKKMEAKTAQKVIKEAFEKTQKELNKEISKNSLIDLFHGTSSGAANSIRKDGIKLTVNKPNLDFNSKSNGSFYTSFSLKETDKYNKYKFGRSGESSEILKFTIAEKDFLSLKIKRFDGPTDEWAEFVTKARQGNLIHDYDVVIGPKLKNPWDVLSGKETPKAINETQVAITSEKGAKLLSKYLEKD</sequence>
<name>A0A1H7YNZ2_9FLAO</name>
<dbReference type="STRING" id="295069.SAMN05421856_103403"/>